<dbReference type="GO" id="GO:0006508">
    <property type="term" value="P:proteolysis"/>
    <property type="evidence" value="ECO:0007669"/>
    <property type="project" value="UniProtKB-KW"/>
</dbReference>
<dbReference type="EMBL" id="JBJUIK010000010">
    <property type="protein sequence ID" value="KAL3515485.1"/>
    <property type="molecule type" value="Genomic_DNA"/>
</dbReference>
<accession>A0ABD2ZAY0</accession>
<feature type="domain" description="Ubiquitin-like protease family profile" evidence="7">
    <location>
        <begin position="383"/>
        <end position="577"/>
    </location>
</feature>
<dbReference type="Pfam" id="PF02902">
    <property type="entry name" value="Peptidase_C48"/>
    <property type="match status" value="1"/>
</dbReference>
<feature type="compositionally biased region" description="Basic residues" evidence="6">
    <location>
        <begin position="930"/>
        <end position="940"/>
    </location>
</feature>
<dbReference type="Gene3D" id="3.30.310.130">
    <property type="entry name" value="Ubiquitin-related"/>
    <property type="match status" value="1"/>
</dbReference>
<comment type="caution">
    <text evidence="8">The sequence shown here is derived from an EMBL/GenBank/DDBJ whole genome shotgun (WGS) entry which is preliminary data.</text>
</comment>
<sequence length="940" mass="106913">MVKPSKSSRGNNNSSINKNYTNNKFSVYEFDRHDLRVEKDSQKILSKFKTKNPNCNKLSSSPADKYCFLRFFSQGTKTIEDDFENELVDIDNSFNVMDKRIHKWDAAVSGLSKPEPLARSSADFLDSECSFHGDKYCAQKGRKLGVRNEPLCVDSEDEQDINKPLRNEPICVDSDDDLRNDCSSSISSSDPAGDEGSFEEQLPSHGSITLDAEAAFIVKPDCIIFGNMYSTSSQLTFSSRSVKLEGSTLCVEKISFSFNWSLADVIEIASFWCREVETAIVYLRLKSEDEKAAELDTRFSGIMKLHFSVNDPQWFKKQEAIESLHMIYKDAWTTVVHIDPIPSEFSCLELNSMSFSKGYSPNGSNSPEIFEDVIYPQGDPDAVSLSKKDIELLQPATFINDTIIDFYIKYLEQSIKPDEKHRFHFFNSFFFRKLVDLDKDRSTACEGRAAFQRVRKWTKKVNLFEKDYLFIPVNFSLHWSLIVVCHPGEVAYYRDEVVEKSSKVPCVLHMDSIRGIHRGLKNLFQTYLLEEWRERHNDLFEDVSTNFLSLPYISLELPQQENSFDCGLFVLYYVERFLQQAPANFSPLNEASNFLNKEWFQPAEASSRRDFIKKLMYKVCNDNAQKDPLPANEPKYPLHTILERDIGNEFLREKCDGREARRVGYSAQNADEGIRETSQAATPTGNLQHWGEPNFIPGVILGGHTARSVAKQTYQHHGKSESLNQSCNNMSPIKEEEATGEQTVFSSIPRASRWQAVASVSGDSMLLDEDVEIFPVKSLNSLRDEEGWQVEEATGEQTTFSSINKSGGRQTISVSGDSMHLDHEDVEIGAIKSLNSLEVQDEEEGFVPNLLRVSVSEERDKKNDTSSMSREELDYCVVEDSVEGDRMLIIEDSENSISSEARTRTMTLHDIEVESPINTDVKANHDKQLLHQKKSRLSEG</sequence>
<comment type="function">
    <text evidence="5">Protease that catalyzes two essential functions in the SUMO pathway: processing of full-length SUMOs to their mature forms and deconjugation of SUMO from targeted proteins.</text>
</comment>
<dbReference type="Pfam" id="PF25352">
    <property type="entry name" value="PH_ULP"/>
    <property type="match status" value="1"/>
</dbReference>
<dbReference type="SUPFAM" id="SSF54001">
    <property type="entry name" value="Cysteine proteinases"/>
    <property type="match status" value="1"/>
</dbReference>
<reference evidence="8 9" key="1">
    <citation type="submission" date="2024-11" db="EMBL/GenBank/DDBJ databases">
        <title>A near-complete genome assembly of Cinchona calisaya.</title>
        <authorList>
            <person name="Lian D.C."/>
            <person name="Zhao X.W."/>
            <person name="Wei L."/>
        </authorList>
    </citation>
    <scope>NUCLEOTIDE SEQUENCE [LARGE SCALE GENOMIC DNA]</scope>
    <source>
        <tissue evidence="8">Nenye</tissue>
    </source>
</reference>
<feature type="region of interest" description="Disordered" evidence="6">
    <location>
        <begin position="181"/>
        <end position="202"/>
    </location>
</feature>
<evidence type="ECO:0000256" key="6">
    <source>
        <dbReference type="SAM" id="MobiDB-lite"/>
    </source>
</evidence>
<dbReference type="Proteomes" id="UP001630127">
    <property type="component" value="Unassembled WGS sequence"/>
</dbReference>
<dbReference type="FunFam" id="3.30.310.130:FF:000006">
    <property type="entry name" value="Probable ubiquitin-like-specific protease 2B"/>
    <property type="match status" value="1"/>
</dbReference>
<evidence type="ECO:0000256" key="3">
    <source>
        <dbReference type="ARBA" id="ARBA00022786"/>
    </source>
</evidence>
<keyword evidence="2" id="KW-0645">Protease</keyword>
<dbReference type="AlphaFoldDB" id="A0ABD2ZAY0"/>
<dbReference type="GO" id="GO:0008233">
    <property type="term" value="F:peptidase activity"/>
    <property type="evidence" value="ECO:0007669"/>
    <property type="project" value="UniProtKB-KW"/>
</dbReference>
<feature type="region of interest" description="Disordered" evidence="6">
    <location>
        <begin position="916"/>
        <end position="940"/>
    </location>
</feature>
<name>A0ABD2ZAY0_9GENT</name>
<organism evidence="8 9">
    <name type="scientific">Cinchona calisaya</name>
    <dbReference type="NCBI Taxonomy" id="153742"/>
    <lineage>
        <taxon>Eukaryota</taxon>
        <taxon>Viridiplantae</taxon>
        <taxon>Streptophyta</taxon>
        <taxon>Embryophyta</taxon>
        <taxon>Tracheophyta</taxon>
        <taxon>Spermatophyta</taxon>
        <taxon>Magnoliopsida</taxon>
        <taxon>eudicotyledons</taxon>
        <taxon>Gunneridae</taxon>
        <taxon>Pentapetalae</taxon>
        <taxon>asterids</taxon>
        <taxon>lamiids</taxon>
        <taxon>Gentianales</taxon>
        <taxon>Rubiaceae</taxon>
        <taxon>Cinchonoideae</taxon>
        <taxon>Cinchoneae</taxon>
        <taxon>Cinchona</taxon>
    </lineage>
</organism>
<keyword evidence="3" id="KW-0833">Ubl conjugation pathway</keyword>
<dbReference type="Gene3D" id="1.10.418.20">
    <property type="match status" value="1"/>
</dbReference>
<evidence type="ECO:0000259" key="7">
    <source>
        <dbReference type="PROSITE" id="PS50600"/>
    </source>
</evidence>
<evidence type="ECO:0000313" key="8">
    <source>
        <dbReference type="EMBL" id="KAL3515485.1"/>
    </source>
</evidence>
<evidence type="ECO:0000256" key="5">
    <source>
        <dbReference type="ARBA" id="ARBA00057729"/>
    </source>
</evidence>
<dbReference type="PANTHER" id="PTHR47764">
    <property type="entry name" value="UBIQUITIN-LIKE-SPECIFIC PROTEASE 2B-RELATED"/>
    <property type="match status" value="1"/>
</dbReference>
<protein>
    <recommendedName>
        <fullName evidence="7">Ubiquitin-like protease family profile domain-containing protein</fullName>
    </recommendedName>
</protein>
<keyword evidence="4" id="KW-0378">Hydrolase</keyword>
<evidence type="ECO:0000256" key="2">
    <source>
        <dbReference type="ARBA" id="ARBA00022670"/>
    </source>
</evidence>
<dbReference type="InterPro" id="IPR038765">
    <property type="entry name" value="Papain-like_cys_pep_sf"/>
</dbReference>
<gene>
    <name evidence="8" type="ORF">ACH5RR_022387</name>
</gene>
<dbReference type="PROSITE" id="PS50600">
    <property type="entry name" value="ULP_PROTEASE"/>
    <property type="match status" value="1"/>
</dbReference>
<evidence type="ECO:0000256" key="1">
    <source>
        <dbReference type="ARBA" id="ARBA00005234"/>
    </source>
</evidence>
<keyword evidence="9" id="KW-1185">Reference proteome</keyword>
<feature type="region of interest" description="Disordered" evidence="6">
    <location>
        <begin position="1"/>
        <end position="20"/>
    </location>
</feature>
<dbReference type="InterPro" id="IPR057375">
    <property type="entry name" value="ULP2A/B_PH"/>
</dbReference>
<evidence type="ECO:0000256" key="4">
    <source>
        <dbReference type="ARBA" id="ARBA00022801"/>
    </source>
</evidence>
<proteinExistence type="inferred from homology"/>
<evidence type="ECO:0000313" key="9">
    <source>
        <dbReference type="Proteomes" id="UP001630127"/>
    </source>
</evidence>
<comment type="similarity">
    <text evidence="1">Belongs to the peptidase C48 family.</text>
</comment>
<dbReference type="InterPro" id="IPR003653">
    <property type="entry name" value="Peptidase_C48_C"/>
</dbReference>
<dbReference type="PANTHER" id="PTHR47764:SF2">
    <property type="entry name" value="UBIQUITIN-LIKE PROTEASE FAMILY PROFILE DOMAIN-CONTAINING PROTEIN"/>
    <property type="match status" value="1"/>
</dbReference>